<evidence type="ECO:0000313" key="1">
    <source>
        <dbReference type="EMBL" id="XCG99296.1"/>
    </source>
</evidence>
<reference evidence="1" key="1">
    <citation type="submission" date="2024-05" db="EMBL/GenBank/DDBJ databases">
        <authorList>
            <person name="Abreu G."/>
            <person name="Garcia E."/>
            <person name="Oliveira H."/>
        </authorList>
    </citation>
    <scope>NUCLEOTIDE SEQUENCE</scope>
</reference>
<accession>A0AAU8EJC4</accession>
<sequence>MLRRRLRLILRHFSAPLRGLLSEDKQTYSLPREARTEAYEWLPTNPYEDMLRGVLRGRLRKGLRNFLEK</sequence>
<proteinExistence type="predicted"/>
<dbReference type="EMBL" id="PP854833">
    <property type="protein sequence ID" value="XCG99296.1"/>
    <property type="molecule type" value="Genomic_DNA"/>
</dbReference>
<protein>
    <submittedName>
        <fullName evidence="1">Uncharacterized protein</fullName>
    </submittedName>
</protein>
<organism evidence="1">
    <name type="scientific">Erwinia phage Harbringer</name>
    <dbReference type="NCBI Taxonomy" id="3158978"/>
    <lineage>
        <taxon>Viruses</taxon>
        <taxon>Duplodnaviria</taxon>
        <taxon>Heunggongvirae</taxon>
        <taxon>Uroviricota</taxon>
        <taxon>Caudoviricetes</taxon>
        <taxon>Andersonviridae</taxon>
        <taxon>Ounavirinae</taxon>
        <taxon>Kolesnikvirus</taxon>
    </lineage>
</organism>
<gene>
    <name evidence="1" type="ORF">Harbringer_075</name>
</gene>
<name>A0AAU8EJC4_9CAUD</name>